<dbReference type="OrthoDB" id="15486at2"/>
<comment type="caution">
    <text evidence="1">The sequence shown here is derived from an EMBL/GenBank/DDBJ whole genome shotgun (WGS) entry which is preliminary data.</text>
</comment>
<proteinExistence type="predicted"/>
<dbReference type="AlphaFoldDB" id="A0A5A8F2A0"/>
<evidence type="ECO:0008006" key="3">
    <source>
        <dbReference type="Google" id="ProtNLM"/>
    </source>
</evidence>
<reference evidence="1 2" key="1">
    <citation type="submission" date="2019-06" db="EMBL/GenBank/DDBJ databases">
        <title>Genomic insights into carbon and energy metabolism of Deferribacter autotrophicus revealed new metabolic traits in the phylum Deferribacteres.</title>
        <authorList>
            <person name="Slobodkin A.I."/>
            <person name="Slobodkina G.B."/>
            <person name="Allioux M."/>
            <person name="Alain K."/>
            <person name="Jebbar M."/>
            <person name="Shadrin V."/>
            <person name="Kublanov I.V."/>
            <person name="Toshchakov S.V."/>
            <person name="Bonch-Osmolovskaya E.A."/>
        </authorList>
    </citation>
    <scope>NUCLEOTIDE SEQUENCE [LARGE SCALE GENOMIC DNA]</scope>
    <source>
        <strain evidence="1 2">SL50</strain>
    </source>
</reference>
<evidence type="ECO:0000313" key="1">
    <source>
        <dbReference type="EMBL" id="KAA0257619.1"/>
    </source>
</evidence>
<dbReference type="NCBIfam" id="NF041200">
    <property type="entry name" value="mob_BfmA_Nterm"/>
    <property type="match status" value="1"/>
</dbReference>
<dbReference type="RefSeq" id="WP_149266592.1">
    <property type="nucleotide sequence ID" value="NZ_VFJB01000006.1"/>
</dbReference>
<organism evidence="1 2">
    <name type="scientific">Deferribacter autotrophicus</name>
    <dbReference type="NCBI Taxonomy" id="500465"/>
    <lineage>
        <taxon>Bacteria</taxon>
        <taxon>Pseudomonadati</taxon>
        <taxon>Deferribacterota</taxon>
        <taxon>Deferribacteres</taxon>
        <taxon>Deferribacterales</taxon>
        <taxon>Deferribacteraceae</taxon>
        <taxon>Deferribacter</taxon>
    </lineage>
</organism>
<keyword evidence="2" id="KW-1185">Reference proteome</keyword>
<sequence length="82" mass="9243">MAVVKKLISLDESVARELEIISKALNKSQKEIVEAALDFYFDYTDGIIADKITDDIKEGKIKVYDSKEVYDELGIDVKEVEG</sequence>
<gene>
    <name evidence="1" type="ORF">FHQ18_07690</name>
</gene>
<evidence type="ECO:0000313" key="2">
    <source>
        <dbReference type="Proteomes" id="UP000322876"/>
    </source>
</evidence>
<name>A0A5A8F2A0_9BACT</name>
<protein>
    <recommendedName>
        <fullName evidence="3">CopG family transcriptional regulator</fullName>
    </recommendedName>
</protein>
<dbReference type="EMBL" id="VFJB01000006">
    <property type="protein sequence ID" value="KAA0257619.1"/>
    <property type="molecule type" value="Genomic_DNA"/>
</dbReference>
<accession>A0A5A8F2A0</accession>
<dbReference type="Proteomes" id="UP000322876">
    <property type="component" value="Unassembled WGS sequence"/>
</dbReference>
<dbReference type="InterPro" id="IPR048012">
    <property type="entry name" value="BfmA-like_N"/>
</dbReference>